<proteinExistence type="inferred from homology"/>
<sequence length="609" mass="67113">MVVVLSFAVNKLTRKAGTFNWFSQFVAVNPIHGMRAIRFAFKSAPIMLICALVSTIFAYAVQFYLMYQVAHVAQAVDQEKDLFLSSLKTLIPLLILTPLLGAVADHCIYLVESSVQRVVQPEALAYELDNPGETLTEQTQSWVGQEGISLVFYVIQQRLSGLVALCLLATWNLFLALLLGMAMWYSGVVVARYHLVMQQELSGTSDEAALRSKFYWRTLIDPEFAEETRLYGLGEVLVGRFIKTSELKFSSAKLRARQFWKLNIRAQTPFIACLVLYIAWHLFHSEINYAGFFSALVIALPGLAGLGSLGSIQVRAHEFEEMLRVIETKKPSALDDRDTETNAVTPTEPIGLEPEPLSASSIIELRNVSFSYGTRHILAGIDLNVGRGEKIAIVGENGAGKSTLMKLLVGQLTPDTGTISIAGQTPTTRSTQGLGIGLVPQDYMQPPLLVSECVHLGREQLHPHAAKVQEQLGIAHIAQAQRKGSNNFSQGQWQKLAIARCLVTPQADWGRLLILDEPTASLDIQSEKALYTEVINNSTAQDSLIIVTHRLSSIATVDRIVVLGQGKILEQGTHAELIASDGLYARMFSAQEKSYAVSNERSCVDHENK</sequence>
<feature type="transmembrane region" description="Helical" evidence="10">
    <location>
        <begin position="162"/>
        <end position="185"/>
    </location>
</feature>
<dbReference type="GO" id="GO:0005886">
    <property type="term" value="C:plasma membrane"/>
    <property type="evidence" value="ECO:0007669"/>
    <property type="project" value="UniProtKB-SubCell"/>
</dbReference>
<accession>A0A0F6R314</accession>
<keyword evidence="6" id="KW-1278">Translocase</keyword>
<dbReference type="InterPro" id="IPR017871">
    <property type="entry name" value="ABC_transporter-like_CS"/>
</dbReference>
<gene>
    <name evidence="12" type="ORF">UL82_09190</name>
</gene>
<evidence type="ECO:0000313" key="13">
    <source>
        <dbReference type="Proteomes" id="UP000033457"/>
    </source>
</evidence>
<dbReference type="Gene3D" id="3.40.50.300">
    <property type="entry name" value="P-loop containing nucleotide triphosphate hydrolases"/>
    <property type="match status" value="1"/>
</dbReference>
<dbReference type="HOGENOM" id="CLU_448131_0_0_11"/>
<organism evidence="12 13">
    <name type="scientific">Corynebacterium kutscheri</name>
    <dbReference type="NCBI Taxonomy" id="35755"/>
    <lineage>
        <taxon>Bacteria</taxon>
        <taxon>Bacillati</taxon>
        <taxon>Actinomycetota</taxon>
        <taxon>Actinomycetes</taxon>
        <taxon>Mycobacteriales</taxon>
        <taxon>Corynebacteriaceae</taxon>
        <taxon>Corynebacterium</taxon>
    </lineage>
</organism>
<evidence type="ECO:0000256" key="3">
    <source>
        <dbReference type="ARBA" id="ARBA00022692"/>
    </source>
</evidence>
<feature type="transmembrane region" description="Helical" evidence="10">
    <location>
        <begin position="90"/>
        <end position="111"/>
    </location>
</feature>
<keyword evidence="8 10" id="KW-0472">Membrane</keyword>
<comment type="similarity">
    <text evidence="9">Belongs to the ABC transporter superfamily. Siderophore-Fe(3+) uptake transporter (SIUT) (TC 3.A.1.21) family.</text>
</comment>
<dbReference type="STRING" id="35755.UL82_09190"/>
<evidence type="ECO:0000256" key="9">
    <source>
        <dbReference type="ARBA" id="ARBA00023455"/>
    </source>
</evidence>
<dbReference type="SUPFAM" id="SSF90123">
    <property type="entry name" value="ABC transporter transmembrane region"/>
    <property type="match status" value="1"/>
</dbReference>
<dbReference type="InterPro" id="IPR039421">
    <property type="entry name" value="Type_1_exporter"/>
</dbReference>
<dbReference type="GO" id="GO:0016887">
    <property type="term" value="F:ATP hydrolysis activity"/>
    <property type="evidence" value="ECO:0007669"/>
    <property type="project" value="InterPro"/>
</dbReference>
<dbReference type="KEGG" id="cku:UL82_09190"/>
<evidence type="ECO:0000256" key="6">
    <source>
        <dbReference type="ARBA" id="ARBA00022967"/>
    </source>
</evidence>
<dbReference type="GO" id="GO:0005524">
    <property type="term" value="F:ATP binding"/>
    <property type="evidence" value="ECO:0007669"/>
    <property type="project" value="UniProtKB-KW"/>
</dbReference>
<feature type="transmembrane region" description="Helical" evidence="10">
    <location>
        <begin position="289"/>
        <end position="312"/>
    </location>
</feature>
<evidence type="ECO:0000259" key="11">
    <source>
        <dbReference type="PROSITE" id="PS50893"/>
    </source>
</evidence>
<evidence type="ECO:0000256" key="10">
    <source>
        <dbReference type="SAM" id="Phobius"/>
    </source>
</evidence>
<evidence type="ECO:0000256" key="4">
    <source>
        <dbReference type="ARBA" id="ARBA00022741"/>
    </source>
</evidence>
<keyword evidence="5" id="KW-0067">ATP-binding</keyword>
<dbReference type="Pfam" id="PF00005">
    <property type="entry name" value="ABC_tran"/>
    <property type="match status" value="1"/>
</dbReference>
<dbReference type="SMART" id="SM00382">
    <property type="entry name" value="AAA"/>
    <property type="match status" value="1"/>
</dbReference>
<keyword evidence="4" id="KW-0547">Nucleotide-binding</keyword>
<feature type="transmembrane region" description="Helical" evidence="10">
    <location>
        <begin position="262"/>
        <end position="283"/>
    </location>
</feature>
<evidence type="ECO:0000256" key="1">
    <source>
        <dbReference type="ARBA" id="ARBA00004651"/>
    </source>
</evidence>
<evidence type="ECO:0000256" key="8">
    <source>
        <dbReference type="ARBA" id="ARBA00023136"/>
    </source>
</evidence>
<keyword evidence="2" id="KW-1003">Cell membrane</keyword>
<dbReference type="PROSITE" id="PS50893">
    <property type="entry name" value="ABC_TRANSPORTER_2"/>
    <property type="match status" value="1"/>
</dbReference>
<keyword evidence="2" id="KW-0997">Cell inner membrane</keyword>
<dbReference type="PANTHER" id="PTHR24221:SF654">
    <property type="entry name" value="ATP-BINDING CASSETTE SUB-FAMILY B MEMBER 6"/>
    <property type="match status" value="1"/>
</dbReference>
<name>A0A0F6R314_9CORY</name>
<dbReference type="InterPro" id="IPR036640">
    <property type="entry name" value="ABC1_TM_sf"/>
</dbReference>
<dbReference type="AlphaFoldDB" id="A0A0F6R314"/>
<dbReference type="InterPro" id="IPR027417">
    <property type="entry name" value="P-loop_NTPase"/>
</dbReference>
<dbReference type="GO" id="GO:0042626">
    <property type="term" value="F:ATPase-coupled transmembrane transporter activity"/>
    <property type="evidence" value="ECO:0007669"/>
    <property type="project" value="TreeGrafter"/>
</dbReference>
<dbReference type="PROSITE" id="PS00211">
    <property type="entry name" value="ABC_TRANSPORTER_1"/>
    <property type="match status" value="1"/>
</dbReference>
<keyword evidence="13" id="KW-1185">Reference proteome</keyword>
<dbReference type="InterPro" id="IPR003439">
    <property type="entry name" value="ABC_transporter-like_ATP-bd"/>
</dbReference>
<keyword evidence="3 10" id="KW-0812">Transmembrane</keyword>
<feature type="domain" description="ABC transporter" evidence="11">
    <location>
        <begin position="363"/>
        <end position="590"/>
    </location>
</feature>
<dbReference type="Proteomes" id="UP000033457">
    <property type="component" value="Chromosome"/>
</dbReference>
<feature type="transmembrane region" description="Helical" evidence="10">
    <location>
        <begin position="46"/>
        <end position="69"/>
    </location>
</feature>
<evidence type="ECO:0000256" key="7">
    <source>
        <dbReference type="ARBA" id="ARBA00022989"/>
    </source>
</evidence>
<reference evidence="12 13" key="1">
    <citation type="journal article" date="2015" name="Genome Announc.">
        <title>Complete Genome Sequence of Corynebacterium kutscheri DSM 20755, a Corynebacterial Type Strain with Remarkably Low G+C Content of Chromosomal DNA.</title>
        <authorList>
            <person name="Ruckert C."/>
            <person name="Albersmeier A."/>
            <person name="Winkler A."/>
            <person name="Tauch A."/>
        </authorList>
    </citation>
    <scope>NUCLEOTIDE SEQUENCE [LARGE SCALE GENOMIC DNA]</scope>
    <source>
        <strain evidence="12 13">DSM 20755</strain>
    </source>
</reference>
<evidence type="ECO:0000256" key="2">
    <source>
        <dbReference type="ARBA" id="ARBA00022519"/>
    </source>
</evidence>
<evidence type="ECO:0000256" key="5">
    <source>
        <dbReference type="ARBA" id="ARBA00022840"/>
    </source>
</evidence>
<protein>
    <submittedName>
        <fullName evidence="12">ABC-type multidrug transport system, ATPase and permease component</fullName>
    </submittedName>
</protein>
<comment type="subcellular location">
    <subcellularLocation>
        <location evidence="1">Cell membrane</location>
        <topology evidence="1">Multi-pass membrane protein</topology>
    </subcellularLocation>
</comment>
<evidence type="ECO:0000313" key="12">
    <source>
        <dbReference type="EMBL" id="AKE41978.1"/>
    </source>
</evidence>
<dbReference type="InterPro" id="IPR003593">
    <property type="entry name" value="AAA+_ATPase"/>
</dbReference>
<keyword evidence="7 10" id="KW-1133">Transmembrane helix</keyword>
<dbReference type="EMBL" id="CP011312">
    <property type="protein sequence ID" value="AKE41978.1"/>
    <property type="molecule type" value="Genomic_DNA"/>
</dbReference>
<dbReference type="SUPFAM" id="SSF52540">
    <property type="entry name" value="P-loop containing nucleoside triphosphate hydrolases"/>
    <property type="match status" value="1"/>
</dbReference>
<dbReference type="PANTHER" id="PTHR24221">
    <property type="entry name" value="ATP-BINDING CASSETTE SUB-FAMILY B"/>
    <property type="match status" value="1"/>
</dbReference>